<keyword evidence="2" id="KW-1185">Reference proteome</keyword>
<dbReference type="InterPro" id="IPR039313">
    <property type="entry name" value="HIT4"/>
</dbReference>
<dbReference type="AlphaFoldDB" id="A0A9Q1K6W4"/>
<dbReference type="OrthoDB" id="20554at2759"/>
<dbReference type="EMBL" id="JAKOGI010000274">
    <property type="protein sequence ID" value="KAJ8437975.1"/>
    <property type="molecule type" value="Genomic_DNA"/>
</dbReference>
<sequence length="152" mass="17679">MFHKMNPTYVYAFWDQLHLVYQHNWDFANLEMLLRRDESYMARACIYLGAQNSLAVTFNSIFLDLNKAEILGFRRKILFLLSICFTLCLEDSSLFLSLSTLVVLFIPIKQVVSSSPPSNQIGIRSVQREVEEIAPMKSMKMESYQYTSLEKS</sequence>
<name>A0A9Q1K6W4_9CARY</name>
<proteinExistence type="predicted"/>
<organism evidence="1 2">
    <name type="scientific">Carnegiea gigantea</name>
    <dbReference type="NCBI Taxonomy" id="171969"/>
    <lineage>
        <taxon>Eukaryota</taxon>
        <taxon>Viridiplantae</taxon>
        <taxon>Streptophyta</taxon>
        <taxon>Embryophyta</taxon>
        <taxon>Tracheophyta</taxon>
        <taxon>Spermatophyta</taxon>
        <taxon>Magnoliopsida</taxon>
        <taxon>eudicotyledons</taxon>
        <taxon>Gunneridae</taxon>
        <taxon>Pentapetalae</taxon>
        <taxon>Caryophyllales</taxon>
        <taxon>Cactineae</taxon>
        <taxon>Cactaceae</taxon>
        <taxon>Cactoideae</taxon>
        <taxon>Echinocereeae</taxon>
        <taxon>Carnegiea</taxon>
    </lineage>
</organism>
<gene>
    <name evidence="1" type="ORF">Cgig2_033708</name>
</gene>
<evidence type="ECO:0000313" key="1">
    <source>
        <dbReference type="EMBL" id="KAJ8437975.1"/>
    </source>
</evidence>
<dbReference type="GO" id="GO:1900034">
    <property type="term" value="P:regulation of cellular response to heat"/>
    <property type="evidence" value="ECO:0007669"/>
    <property type="project" value="InterPro"/>
</dbReference>
<evidence type="ECO:0000313" key="2">
    <source>
        <dbReference type="Proteomes" id="UP001153076"/>
    </source>
</evidence>
<dbReference type="PANTHER" id="PTHR33704">
    <property type="entry name" value="PROTEIN HEAT INTOLERANT 4-RELATED"/>
    <property type="match status" value="1"/>
</dbReference>
<reference evidence="1" key="1">
    <citation type="submission" date="2022-04" db="EMBL/GenBank/DDBJ databases">
        <title>Carnegiea gigantea Genome sequencing and assembly v2.</title>
        <authorList>
            <person name="Copetti D."/>
            <person name="Sanderson M.J."/>
            <person name="Burquez A."/>
            <person name="Wojciechowski M.F."/>
        </authorList>
    </citation>
    <scope>NUCLEOTIDE SEQUENCE</scope>
    <source>
        <strain evidence="1">SGP5-SGP5p</strain>
        <tissue evidence="1">Aerial part</tissue>
    </source>
</reference>
<protein>
    <submittedName>
        <fullName evidence="1">Uncharacterized protein</fullName>
    </submittedName>
</protein>
<accession>A0A9Q1K6W4</accession>
<dbReference type="PANTHER" id="PTHR33704:SF1">
    <property type="entry name" value="PROTEIN HEAT INTOLERANT 4-RELATED"/>
    <property type="match status" value="1"/>
</dbReference>
<dbReference type="Proteomes" id="UP001153076">
    <property type="component" value="Unassembled WGS sequence"/>
</dbReference>
<comment type="caution">
    <text evidence="1">The sequence shown here is derived from an EMBL/GenBank/DDBJ whole genome shotgun (WGS) entry which is preliminary data.</text>
</comment>